<feature type="region of interest" description="Disordered" evidence="6">
    <location>
        <begin position="1934"/>
        <end position="1961"/>
    </location>
</feature>
<feature type="domain" description="UvrD-like helicase ATP-binding" evidence="7">
    <location>
        <begin position="472"/>
        <end position="838"/>
    </location>
</feature>
<organism evidence="8 9">
    <name type="scientific">Schizophyllum amplum</name>
    <dbReference type="NCBI Taxonomy" id="97359"/>
    <lineage>
        <taxon>Eukaryota</taxon>
        <taxon>Fungi</taxon>
        <taxon>Dikarya</taxon>
        <taxon>Basidiomycota</taxon>
        <taxon>Agaricomycotina</taxon>
        <taxon>Agaricomycetes</taxon>
        <taxon>Agaricomycetidae</taxon>
        <taxon>Agaricales</taxon>
        <taxon>Schizophyllaceae</taxon>
        <taxon>Schizophyllum</taxon>
    </lineage>
</organism>
<keyword evidence="1 5" id="KW-0547">Nucleotide-binding</keyword>
<feature type="region of interest" description="Disordered" evidence="6">
    <location>
        <begin position="218"/>
        <end position="256"/>
    </location>
</feature>
<feature type="domain" description="UvrD-like helicase ATP-binding" evidence="7">
    <location>
        <begin position="2889"/>
        <end position="3259"/>
    </location>
</feature>
<gene>
    <name evidence="8" type="ORF">BD626DRAFT_403230</name>
</gene>
<dbReference type="GO" id="GO:0016787">
    <property type="term" value="F:hydrolase activity"/>
    <property type="evidence" value="ECO:0007669"/>
    <property type="project" value="UniProtKB-UniRule"/>
</dbReference>
<dbReference type="Pfam" id="PF00580">
    <property type="entry name" value="UvrD-helicase"/>
    <property type="match status" value="2"/>
</dbReference>
<dbReference type="SUPFAM" id="SSF48452">
    <property type="entry name" value="TPR-like"/>
    <property type="match status" value="1"/>
</dbReference>
<keyword evidence="3 5" id="KW-0347">Helicase</keyword>
<dbReference type="InterPro" id="IPR039904">
    <property type="entry name" value="TRANK1"/>
</dbReference>
<dbReference type="Gene3D" id="3.40.50.300">
    <property type="entry name" value="P-loop containing nucleotide triphosphate hydrolases"/>
    <property type="match status" value="4"/>
</dbReference>
<dbReference type="InterPro" id="IPR011990">
    <property type="entry name" value="TPR-like_helical_dom_sf"/>
</dbReference>
<feature type="compositionally biased region" description="Basic residues" evidence="6">
    <location>
        <begin position="147"/>
        <end position="157"/>
    </location>
</feature>
<dbReference type="InterPro" id="IPR014016">
    <property type="entry name" value="UvrD-like_ATP-bd"/>
</dbReference>
<protein>
    <recommendedName>
        <fullName evidence="7">UvrD-like helicase ATP-binding domain-containing protein</fullName>
    </recommendedName>
</protein>
<evidence type="ECO:0000313" key="9">
    <source>
        <dbReference type="Proteomes" id="UP000320762"/>
    </source>
</evidence>
<sequence>MAYVVALLRGDYEEAIERLTSSVLTRSPEGIVSQLLQSDIPITAVAFVFGKTPSLCDIVMKSFPPSPAEYIKSMYAELVPTLARYFHFELCALLDDEVLADVDDHQLASNVRQAFHLLVNAKIPEGEREPDYDDDEEDEEPQFKIKVKAKRRKKRTKSQIQIPFDPKPFHAAGYAPPRSPEDAKRLGKDMLDEVEALLSYYLDILQLPATTKKIEECLQERSSRSEEHMSGEKPEPLTPSSMGTAVASTTSPTTTLSEDRELRAMIEFDVPDEMGDWHVFMSTQAYKDIRNTRREDKNRYKIIVKKIQHLSQGHFSDDNQKRLSKTSSKVPIYEAKMTGDSRLIYQVDCVADSKSPDSERQVIKLYGVYTHAQMDDRLGRVFDAVGREVGRKGKEYQRRCVYRLPPVTKGDNVFPPATFPLNEDKTQDEPEAEIQLAEEDMERVHELLTLEKYFLFSQASGRIVADLDVAHVFRLSEKELEIVGHVGSCYVLGRSGTGKTTTMLFKMLGLERSQRLNAQVITRRPRQLFVTQSHVLVEKVEEAYNKLAKSLDIENCTKEELKALAKNQTDTGRDYLVKSDDKKDQGKTLPQRFSELTDDHFPMFVTYDRFCRLIEGDAADHASGGVNADGASLTSRVMRRTGRLVTYELFLTAYWPHFSQKLTRGLDASLVFSEIMGVIKGSEEASALPSRCLDRKTYEGLSTRRQATFANRRTIIYDVFMQYTKEKAARNDYDAADRTYNILRIFQEHGLKGKKIDYLYVDEVQDNLLIDALVLRYITSNPNGLFWAGDTAQTISVGSAFRFNDLKAYLHRLEEKQSHTVQGKEPRNFQLTTNYRSHAGIVDCAHSIIRLIMDYWPDSIDTLARERGEVAGAKPVFLTGWSNDTVRYEQFLFTSSTGNAIEFGAKQCILVRHEEARQKLRKEVGDIGLIMTLYESKGLEFDDVLLFNFFQDSSVETSQWRVVLNALDPDYGLQVPAPRFDDNLHAGLKFLYVAITRGRKNVWIVDTSDRGEPMRMLLTSRDQVQNCSPENAPRLAVSSTPEEWKETALELFKLERYMQAKMCYERAGLLVEAAIAQAHYLRQQAALKPSVGFKNALIERHQAFAEAANAFVECAFIAQSSGQTERQEAYYRAAANAYMEAGDESEAAKAFVKAGDFSEGAQLYRKLGKFDEAMYVVQTYRSHIDESIAEKLTNVSRLYYFQVKEFKKATGLFESVDEALEYLEDTPFNLEKASLLESAGKLYEAAELYLDDRPLYAVRLFLKDVDNSRAVERGKRCVLEGLWKELAYEPVLDEVTAKPLVKAYLQMSAQMIKDDPPSARTTEFRMFHALVEKDNGIRSATLQSLAHKFIKNKYLAGAFVCLHGIFHPRYPNIRTLKDDELGKMLALYAQYIHRLHDLAFDTAPCEKPNIRRIFGFSLTENGRAAFVPAGTYLYREIVRSAPADTQITEEGATISNAELTHLFSQRLRGRLHTSLMDHDQYCRLAEGFRTICLSFAIMGMCNSAVCSNRLHAASADLNPEWYNRQILLHLFQIYILSNDVKEYADKRSNYQEYWINRLYETLFPPVSKLGTIANLRNALIPEATKYFQIIKYWCQDVLQSRPRSPRDERMLLTTFLRAAHLSYVFDRSDAPRYIKSAPALKYFDARGMENYFRDGQCIVPQMLTAMEGDGNQFINAGVSFVRQVMKAQLPINISSLCEFCEYIAGAIVLARSPLGFDNVTLPKSWIIVLVNRFKSPKFKPDWSSVEAFVAAVSTLLESLYCGIETARHLLFERTDVSQTNFIRSVFIVRVCRILCAIGYNNGATRVLDTVVREDIRRRMSVVFHRINVKHPLYEGYMRARTWGDLARLYQQSTRGSPMDEIVTLQHESRGPVVQRMDLPRRVAYKNVDVLPATLGYEFFVSSNLRAEAPVFVPRAQQSGATANVESAVADVGDDGGMDQEDFGENGLPTSSGAPNASLTETVVRPPPTEAEKAVARLLLAIYRKKVERREASRVHAASVLQAAYRRMMELRSLSGLDRTRQNYFTTCVAESQGMSWPSRRAKRLYFGALPHILVCFDVVNSYLESVKSKIKHDFAKLDHQRLEAISERLTDISKALKQAKTSTAALRPKKATYCATDCVVLLKEHMAKLVALTERLTPGGRDAIEYDFEMAVASVMEYEERERKKLEAELKKEKPVLNTYDEEESGRQGSGRKAAKQDVRTCGSSLRCSASSENNVRRSRLRSSDYMSKSYFAGSHLKPANKTNTPSLCSTGIFASIKNWLASRSTVLKIFSAVVTVFHAIVVRLFGATLCWSCVCTAASLKVGTSRRARKRKAGTSKGGAVALGLWQCNHAARSPVYVRLEHTRPKPLKAQLPNSKTSQHFVRRLLALDLSWTTNCPSSSRALLPCAHCEAHYRRLGCRCEATPPWSSPARRQVIEIHTYPLTEINSSHPPTRLLCMTPAWRTRRARAIDRLTHSALARSPEALVSQLLHTDIPIAAVALVLGRTPSLCGSIVKNFPKSPAEYLRSTYAELVPMLARYFHFELHVLEDGVLADVQLATNVRQAFDILVNAKIPGAGADPNSDDEEGLEYPVAKVKGTFKRIKKRKETQTQVSFETKPFHDLGHSPPRSREDADRVGKAMLEEVKTLLSYHLGFLQLPATTMTIEEILQERLSTSEKQASGKGSERVPPSSISSVVASATPPIADLSDGQELRAMIEFDVPEEMGEWHVFMSTQAYKDIRNAHRGDKNRYRIIVKKIQQLSMGHFSGDNQKRLTRTSTKVPIYEAKMTGDSRLILPGLERQVIKLYGVYTHAQMDDRLGRVFDAVGREVGKKGREYQQRCVYRLPPAAKGDKVFAPATFPLTEEKSQNESEEIHLAAEDMERVHELLTLEKYFLFSQASIVADLDVAHVFHLSQKELEIVGHVGPCYVLGRSGTGSTTTMLFKMLGLERSQRLNAQVITRRPRQLFVTQSHVLVEKVEEAYNKLAKSLDIENCTKEELKALAKNRTDTTRDHLVKNDDKKDQGKTLPQRFSELTDDHFPMFVTYDRLCRLIEGDDADRASEDAVADADGGTGSLTSRVMRRNGRLVTYELFLTAYWPHFSQKLIKGLDASLVFSEIMGVIKGSKEASALPSRYLDREAYEGLSTRRQSTFANRRTVVYDVFMQYMKEKAARDDYDAADRTHNILRILQDYGLKGSKIDYLYVDEVQDNLLIDALVLRYITSNPNGLFWAGDTAQTISVGSAFRFNDLKDYLHSLERKQSYTIQRKEPRSFQLTTNYRSHGGIVDCAHSIICLIMEYWPDSIDTLVRERGEVAGPKPVFLTGRSDGTMRYEQFVFTSSTGNAIEFGAKQCMSNILGILVRHEEARQNLREEFGDEIGLIMTLYESKGLEFDDVMLFNFFQDSSVETSQWRVVLNALDPGCGLQVPAPRFDENLHAGVCSELKFLYVAITRGRKNVWIVDASDRGEPMRMLLTSRDHVQNLSPDDVPRLAVSSTQEEWREAALEFFKSEKYIQAKMCYQRAGLSTEAAIAQAHHLRQQAALKPSVGFKNALIERYQAFVEAAKAFVECAAIAQRNGQTERQEAYYRAAAKAYVEADDQSEAAKAFINAGDFAEGAKLYRDLGNFDEVMNTVQTYRPQIDETLAEKWTNVSRLHYFQVKDFEKATNLFDTIDDALEFLEETPFDVEKASLLESVGNLYEAAKLYLDDRPLHAVHLFLKDVDNSESVEQGWRCVLDGLWKELAFEARVDIAKAKPLVAAYFRQSAVFIEQEPTSPRTAEFRMFHAIVERKSLALQSLARYFLINGNPSAAFRSMQSIFSPQLPNIRELQEDELTEVMSLYRNYVRLLHDLAFDPAPCDKPSVRRIFGLQRAENGRACFVPRDTFLYEKVSNFAPAGAQFTDDGVTVTTQPLTLLLSVLLQNRLHTSLMDENYRCQHASALRTVCLTYTLRGSCHSYRCTRIHPEPSALDAGWYNRQVHLHLLQISILDYDIKELGDDDRSRYQR</sequence>
<dbReference type="InterPro" id="IPR013986">
    <property type="entry name" value="DExx_box_DNA_helicase_dom_sf"/>
</dbReference>
<keyword evidence="2 5" id="KW-0378">Hydrolase</keyword>
<keyword evidence="4 5" id="KW-0067">ATP-binding</keyword>
<keyword evidence="9" id="KW-1185">Reference proteome</keyword>
<dbReference type="PANTHER" id="PTHR21529:SF4">
    <property type="entry name" value="TPR AND ANKYRIN REPEAT-CONTAINING PROTEIN 1"/>
    <property type="match status" value="1"/>
</dbReference>
<proteinExistence type="predicted"/>
<dbReference type="GO" id="GO:0005524">
    <property type="term" value="F:ATP binding"/>
    <property type="evidence" value="ECO:0007669"/>
    <property type="project" value="UniProtKB-UniRule"/>
</dbReference>
<evidence type="ECO:0000259" key="7">
    <source>
        <dbReference type="PROSITE" id="PS51198"/>
    </source>
</evidence>
<dbReference type="Proteomes" id="UP000320762">
    <property type="component" value="Unassembled WGS sequence"/>
</dbReference>
<comment type="caution">
    <text evidence="8">The sequence shown here is derived from an EMBL/GenBank/DDBJ whole genome shotgun (WGS) entry which is preliminary data.</text>
</comment>
<evidence type="ECO:0000256" key="4">
    <source>
        <dbReference type="ARBA" id="ARBA00022840"/>
    </source>
</evidence>
<feature type="compositionally biased region" description="Polar residues" evidence="6">
    <location>
        <begin position="1947"/>
        <end position="1960"/>
    </location>
</feature>
<dbReference type="EMBL" id="VDMD01000011">
    <property type="protein sequence ID" value="TRM62951.1"/>
    <property type="molecule type" value="Genomic_DNA"/>
</dbReference>
<evidence type="ECO:0000256" key="2">
    <source>
        <dbReference type="ARBA" id="ARBA00022801"/>
    </source>
</evidence>
<feature type="region of interest" description="Disordered" evidence="6">
    <location>
        <begin position="2177"/>
        <end position="2198"/>
    </location>
</feature>
<evidence type="ECO:0000256" key="5">
    <source>
        <dbReference type="PROSITE-ProRule" id="PRU00560"/>
    </source>
</evidence>
<feature type="compositionally biased region" description="Basic and acidic residues" evidence="6">
    <location>
        <begin position="218"/>
        <end position="235"/>
    </location>
</feature>
<dbReference type="OrthoDB" id="3156807at2759"/>
<dbReference type="SUPFAM" id="SSF52540">
    <property type="entry name" value="P-loop containing nucleoside triphosphate hydrolases"/>
    <property type="match status" value="2"/>
</dbReference>
<dbReference type="STRING" id="97359.A0A550CDR7"/>
<feature type="binding site" evidence="5">
    <location>
        <begin position="2910"/>
        <end position="2917"/>
    </location>
    <ligand>
        <name>ATP</name>
        <dbReference type="ChEBI" id="CHEBI:30616"/>
    </ligand>
</feature>
<feature type="region of interest" description="Disordered" evidence="6">
    <location>
        <begin position="147"/>
        <end position="184"/>
    </location>
</feature>
<reference evidence="8 9" key="1">
    <citation type="journal article" date="2019" name="New Phytol.">
        <title>Comparative genomics reveals unique wood-decay strategies and fruiting body development in the Schizophyllaceae.</title>
        <authorList>
            <person name="Almasi E."/>
            <person name="Sahu N."/>
            <person name="Krizsan K."/>
            <person name="Balint B."/>
            <person name="Kovacs G.M."/>
            <person name="Kiss B."/>
            <person name="Cseklye J."/>
            <person name="Drula E."/>
            <person name="Henrissat B."/>
            <person name="Nagy I."/>
            <person name="Chovatia M."/>
            <person name="Adam C."/>
            <person name="LaButti K."/>
            <person name="Lipzen A."/>
            <person name="Riley R."/>
            <person name="Grigoriev I.V."/>
            <person name="Nagy L.G."/>
        </authorList>
    </citation>
    <scope>NUCLEOTIDE SEQUENCE [LARGE SCALE GENOMIC DNA]</scope>
    <source>
        <strain evidence="8 9">NL-1724</strain>
    </source>
</reference>
<dbReference type="PROSITE" id="PS51198">
    <property type="entry name" value="UVRD_HELICASE_ATP_BIND"/>
    <property type="match status" value="2"/>
</dbReference>
<feature type="compositionally biased region" description="Low complexity" evidence="6">
    <location>
        <begin position="244"/>
        <end position="255"/>
    </location>
</feature>
<dbReference type="PANTHER" id="PTHR21529">
    <property type="entry name" value="MAMMARY TURMOR VIRUS RECEPTOR HOMOLOG 1, 2 MTVR1, 2"/>
    <property type="match status" value="1"/>
</dbReference>
<evidence type="ECO:0000256" key="6">
    <source>
        <dbReference type="SAM" id="MobiDB-lite"/>
    </source>
</evidence>
<feature type="binding site" evidence="5">
    <location>
        <begin position="493"/>
        <end position="500"/>
    </location>
    <ligand>
        <name>ATP</name>
        <dbReference type="ChEBI" id="CHEBI:30616"/>
    </ligand>
</feature>
<evidence type="ECO:0000256" key="3">
    <source>
        <dbReference type="ARBA" id="ARBA00022806"/>
    </source>
</evidence>
<feature type="compositionally biased region" description="Acidic residues" evidence="6">
    <location>
        <begin position="1934"/>
        <end position="1943"/>
    </location>
</feature>
<accession>A0A550CDR7</accession>
<evidence type="ECO:0000256" key="1">
    <source>
        <dbReference type="ARBA" id="ARBA00022741"/>
    </source>
</evidence>
<dbReference type="InterPro" id="IPR027417">
    <property type="entry name" value="P-loop_NTPase"/>
</dbReference>
<name>A0A550CDR7_9AGAR</name>
<feature type="region of interest" description="Disordered" evidence="6">
    <location>
        <begin position="2653"/>
        <end position="2674"/>
    </location>
</feature>
<evidence type="ECO:0000313" key="8">
    <source>
        <dbReference type="EMBL" id="TRM62951.1"/>
    </source>
</evidence>
<dbReference type="GO" id="GO:0004386">
    <property type="term" value="F:helicase activity"/>
    <property type="evidence" value="ECO:0007669"/>
    <property type="project" value="UniProtKB-UniRule"/>
</dbReference>
<dbReference type="Gene3D" id="1.10.10.160">
    <property type="match status" value="1"/>
</dbReference>